<reference evidence="2 3" key="1">
    <citation type="submission" date="2012-01" db="EMBL/GenBank/DDBJ databases">
        <title>Improved High-Quality Draft sequence of Metallosphaera yellowstonensis MK1.</title>
        <authorList>
            <consortium name="US DOE Joint Genome Institute"/>
            <person name="Lucas S."/>
            <person name="Han J."/>
            <person name="Cheng J.-F."/>
            <person name="Goodwin L."/>
            <person name="Pitluck S."/>
            <person name="Peters L."/>
            <person name="Teshima H."/>
            <person name="Detter J.C."/>
            <person name="Han C."/>
            <person name="Tapia R."/>
            <person name="Land M."/>
            <person name="Hauser L."/>
            <person name="Kyrpides N."/>
            <person name="Kozubal M."/>
            <person name="Macur R.E."/>
            <person name="Jay Z."/>
            <person name="Inskeep W."/>
            <person name="Woyke T."/>
        </authorList>
    </citation>
    <scope>NUCLEOTIDE SEQUENCE [LARGE SCALE GENOMIC DNA]</scope>
    <source>
        <strain evidence="2 3">MK1</strain>
    </source>
</reference>
<dbReference type="STRING" id="671065.MetMK1DRAFT_00020250"/>
<feature type="transmembrane region" description="Helical" evidence="1">
    <location>
        <begin position="346"/>
        <end position="368"/>
    </location>
</feature>
<feature type="transmembrane region" description="Helical" evidence="1">
    <location>
        <begin position="139"/>
        <end position="158"/>
    </location>
</feature>
<feature type="transmembrane region" description="Helical" evidence="1">
    <location>
        <begin position="389"/>
        <end position="408"/>
    </location>
</feature>
<keyword evidence="1" id="KW-0472">Membrane</keyword>
<dbReference type="AlphaFoldDB" id="H2C649"/>
<feature type="transmembrane region" description="Helical" evidence="1">
    <location>
        <begin position="107"/>
        <end position="130"/>
    </location>
</feature>
<keyword evidence="1" id="KW-1133">Transmembrane helix</keyword>
<dbReference type="eggNOG" id="arCOG03849">
    <property type="taxonomic scope" value="Archaea"/>
</dbReference>
<keyword evidence="3" id="KW-1185">Reference proteome</keyword>
<gene>
    <name evidence="2" type="ORF">MetMK1DRAFT_00020250</name>
</gene>
<dbReference type="OrthoDB" id="43974at2157"/>
<feature type="transmembrane region" description="Helical" evidence="1">
    <location>
        <begin position="278"/>
        <end position="299"/>
    </location>
</feature>
<feature type="transmembrane region" description="Helical" evidence="1">
    <location>
        <begin position="164"/>
        <end position="187"/>
    </location>
</feature>
<feature type="transmembrane region" description="Helical" evidence="1">
    <location>
        <begin position="420"/>
        <end position="442"/>
    </location>
</feature>
<dbReference type="EMBL" id="JH597768">
    <property type="protein sequence ID" value="EHP69276.1"/>
    <property type="molecule type" value="Genomic_DNA"/>
</dbReference>
<proteinExistence type="predicted"/>
<sequence length="455" mass="50309">MLGKLIKFVLLTRFTKRLLLINLVSLLLVYSLGGGAKVLPQLFIWYASIVFLVITLTGGFVVLKSDVDFLFVLPIRRSYMVFSLFLSMFVAYGLLLLYLGILELNLIPLTFFVLNLSLLSVLAASTAAIASSLSGWKRWAFSSSLALLNLSSLMGFPLSPLGAFHGLLVPGTVSLSFLTLVFLFLAYRTLSNVHLLYGKSGNLVVKRPVNFNGKDAFLAVMLRALSFIDIGGRMNVAGSVGFRVLRVNVIQALGFSTAISVVYFLLVKTLHLTSFHSLIIIYSIAAEYSLLVLMSQAMFMHEPIWLSFGVMEPWRFARYYLLGKATSVELILLPFAVVNLLNPETWGVSLVTLIVSPFALIYLASITARINPVQIRDELSVPAPFSSRQYFTAIASFPVMLVMIMGAYSPTLLGVNQVQVIPYLLVADLFMGVPFLISKSFWRGVQAVMIERGFT</sequence>
<dbReference type="HOGENOM" id="CLU_048388_0_0_2"/>
<feature type="transmembrane region" description="Helical" evidence="1">
    <location>
        <begin position="43"/>
        <end position="63"/>
    </location>
</feature>
<evidence type="ECO:0000256" key="1">
    <source>
        <dbReference type="SAM" id="Phobius"/>
    </source>
</evidence>
<accession>H2C649</accession>
<protein>
    <submittedName>
        <fullName evidence="2">Uncharacterized protein</fullName>
    </submittedName>
</protein>
<feature type="transmembrane region" description="Helical" evidence="1">
    <location>
        <begin position="319"/>
        <end position="340"/>
    </location>
</feature>
<evidence type="ECO:0000313" key="2">
    <source>
        <dbReference type="EMBL" id="EHP69276.1"/>
    </source>
</evidence>
<dbReference type="Proteomes" id="UP000003980">
    <property type="component" value="Unassembled WGS sequence"/>
</dbReference>
<feature type="transmembrane region" description="Helical" evidence="1">
    <location>
        <begin position="79"/>
        <end position="101"/>
    </location>
</feature>
<evidence type="ECO:0000313" key="3">
    <source>
        <dbReference type="Proteomes" id="UP000003980"/>
    </source>
</evidence>
<feature type="transmembrane region" description="Helical" evidence="1">
    <location>
        <begin position="244"/>
        <end position="266"/>
    </location>
</feature>
<keyword evidence="1" id="KW-0812">Transmembrane</keyword>
<organism evidence="2 3">
    <name type="scientific">Metallosphaera yellowstonensis MK1</name>
    <dbReference type="NCBI Taxonomy" id="671065"/>
    <lineage>
        <taxon>Archaea</taxon>
        <taxon>Thermoproteota</taxon>
        <taxon>Thermoprotei</taxon>
        <taxon>Sulfolobales</taxon>
        <taxon>Sulfolobaceae</taxon>
        <taxon>Metallosphaera</taxon>
    </lineage>
</organism>
<dbReference type="RefSeq" id="WP_009073158.1">
    <property type="nucleotide sequence ID" value="NZ_JH597768.1"/>
</dbReference>
<name>H2C649_9CREN</name>